<evidence type="ECO:0000313" key="9">
    <source>
        <dbReference type="Proteomes" id="UP000243361"/>
    </source>
</evidence>
<evidence type="ECO:0000313" key="8">
    <source>
        <dbReference type="EMBL" id="OQX35989.1"/>
    </source>
</evidence>
<accession>A0A657PLI1</accession>
<dbReference type="AlphaFoldDB" id="A0A657PLI1"/>
<keyword evidence="7" id="KW-0050">Antiport</keyword>
<feature type="transmembrane region" description="Helical" evidence="7">
    <location>
        <begin position="213"/>
        <end position="241"/>
    </location>
</feature>
<keyword evidence="7" id="KW-0915">Sodium</keyword>
<dbReference type="InterPro" id="IPR023171">
    <property type="entry name" value="Na/H_antiporter_dom_sf"/>
</dbReference>
<proteinExistence type="inferred from homology"/>
<feature type="transmembrane region" description="Helical" evidence="7">
    <location>
        <begin position="21"/>
        <end position="43"/>
    </location>
</feature>
<sequence>MGVPMINALRDFLKLESAGGILLFIAALLAMLLANSPLAGFYGLLIEMPVEVRVGPLELGKPLLLWINDGLMAIFFFLVGLELKREILDGELADPANVVLPALGALGGMLVPALFYLLINWGDPVAMNGWAIPAATDIAFALGILLLLGERVPKGLKVFLVSLAIFDDMGAIVIIAMFYTSELSALALGVALACLTVLFLLNRRGVVEHSPYLLIGLVLWVAVLKSGVHATLAGVLLALFIPYRDREHPTFSPLRVLEHDLHKSVALVVLPLFAFVNSGIDLRGVGLDYLLHPVPLGIALGLFVGKQLGVFLFCALGVRFGLARLPEGVGWLTLYGTALLCGIGFTMSLFIGALSFEETGVNLLFDDRLGIILGSLMSALAGYLVLRRSLPYSGDSEQRQKE</sequence>
<dbReference type="Proteomes" id="UP000243361">
    <property type="component" value="Unassembled WGS sequence"/>
</dbReference>
<name>A0A657PLI1_9GAMM</name>
<comment type="catalytic activity">
    <reaction evidence="7">
        <text>Na(+)(in) + 2 H(+)(out) = Na(+)(out) + 2 H(+)(in)</text>
        <dbReference type="Rhea" id="RHEA:29251"/>
        <dbReference type="ChEBI" id="CHEBI:15378"/>
        <dbReference type="ChEBI" id="CHEBI:29101"/>
    </reaction>
</comment>
<dbReference type="InterPro" id="IPR004670">
    <property type="entry name" value="NhaA"/>
</dbReference>
<dbReference type="GO" id="GO:0015385">
    <property type="term" value="F:sodium:proton antiporter activity"/>
    <property type="evidence" value="ECO:0007669"/>
    <property type="project" value="UniProtKB-UniRule"/>
</dbReference>
<keyword evidence="7" id="KW-0406">Ion transport</keyword>
<feature type="transmembrane region" description="Helical" evidence="7">
    <location>
        <begin position="368"/>
        <end position="386"/>
    </location>
</feature>
<dbReference type="GO" id="GO:0005886">
    <property type="term" value="C:plasma membrane"/>
    <property type="evidence" value="ECO:0007669"/>
    <property type="project" value="UniProtKB-SubCell"/>
</dbReference>
<gene>
    <name evidence="7" type="primary">nhaA</name>
    <name evidence="8" type="ORF">B0D84_01865</name>
</gene>
<comment type="function">
    <text evidence="7">Na(+)/H(+) antiporter that extrudes sodium in exchange for external protons.</text>
</comment>
<evidence type="ECO:0000256" key="6">
    <source>
        <dbReference type="ARBA" id="ARBA00023201"/>
    </source>
</evidence>
<dbReference type="NCBIfam" id="NF007111">
    <property type="entry name" value="PRK09560.1"/>
    <property type="match status" value="1"/>
</dbReference>
<dbReference type="Gene3D" id="1.20.1530.10">
    <property type="entry name" value="Na+/H+ antiporter like domain"/>
    <property type="match status" value="1"/>
</dbReference>
<organism evidence="8 9">
    <name type="scientific">Candidatus Sedimenticola endophacoides</name>
    <dbReference type="NCBI Taxonomy" id="2548426"/>
    <lineage>
        <taxon>Bacteria</taxon>
        <taxon>Pseudomonadati</taxon>
        <taxon>Pseudomonadota</taxon>
        <taxon>Gammaproteobacteria</taxon>
        <taxon>Chromatiales</taxon>
        <taxon>Sedimenticolaceae</taxon>
        <taxon>Sedimenticola</taxon>
    </lineage>
</organism>
<evidence type="ECO:0000256" key="5">
    <source>
        <dbReference type="ARBA" id="ARBA00023136"/>
    </source>
</evidence>
<dbReference type="PANTHER" id="PTHR30341">
    <property type="entry name" value="SODIUM ION/PROTON ANTIPORTER NHAA-RELATED"/>
    <property type="match status" value="1"/>
</dbReference>
<dbReference type="NCBIfam" id="NF007112">
    <property type="entry name" value="PRK09561.1"/>
    <property type="match status" value="1"/>
</dbReference>
<feature type="transmembrane region" description="Helical" evidence="7">
    <location>
        <begin position="294"/>
        <end position="320"/>
    </location>
</feature>
<evidence type="ECO:0000256" key="2">
    <source>
        <dbReference type="ARBA" id="ARBA00022475"/>
    </source>
</evidence>
<keyword evidence="9" id="KW-1185">Reference proteome</keyword>
<keyword evidence="2 7" id="KW-1003">Cell membrane</keyword>
<feature type="transmembrane region" description="Helical" evidence="7">
    <location>
        <begin position="158"/>
        <end position="179"/>
    </location>
</feature>
<dbReference type="Pfam" id="PF06965">
    <property type="entry name" value="Na_H_antiport_1"/>
    <property type="match status" value="1"/>
</dbReference>
<protein>
    <recommendedName>
        <fullName evidence="7">Na(+)/H(+) antiporter NhaA</fullName>
    </recommendedName>
    <alternativeName>
        <fullName evidence="7">Sodium/proton antiporter NhaA</fullName>
    </alternativeName>
</protein>
<dbReference type="GO" id="GO:0006885">
    <property type="term" value="P:regulation of pH"/>
    <property type="evidence" value="ECO:0007669"/>
    <property type="project" value="UniProtKB-UniRule"/>
</dbReference>
<reference evidence="8" key="1">
    <citation type="submission" date="2017-02" db="EMBL/GenBank/DDBJ databases">
        <title>Novel co-symbiosis in the unique lucinid bivalve Phacoides pectinatus.</title>
        <authorList>
            <person name="Lim S.J."/>
            <person name="Davis B.G."/>
            <person name="Gill D.E."/>
            <person name="Engel A.S."/>
            <person name="Anderson L.C."/>
            <person name="Campbell B.J."/>
        </authorList>
    </citation>
    <scope>NUCLEOTIDE SEQUENCE [LARGE SCALE GENOMIC DNA]</scope>
    <source>
        <strain evidence="8">LUC13016_P6</strain>
    </source>
</reference>
<keyword evidence="5 7" id="KW-0472">Membrane</keyword>
<comment type="caution">
    <text evidence="8">The sequence shown here is derived from an EMBL/GenBank/DDBJ whole genome shotgun (WGS) entry which is preliminary data.</text>
</comment>
<feature type="transmembrane region" description="Helical" evidence="7">
    <location>
        <begin position="95"/>
        <end position="118"/>
    </location>
</feature>
<feature type="transmembrane region" description="Helical" evidence="7">
    <location>
        <begin position="130"/>
        <end position="149"/>
    </location>
</feature>
<dbReference type="EMBL" id="MUIE01000140">
    <property type="protein sequence ID" value="OQX35989.1"/>
    <property type="molecule type" value="Genomic_DNA"/>
</dbReference>
<evidence type="ECO:0000256" key="3">
    <source>
        <dbReference type="ARBA" id="ARBA00022692"/>
    </source>
</evidence>
<keyword evidence="6 7" id="KW-0739">Sodium transport</keyword>
<evidence type="ECO:0000256" key="7">
    <source>
        <dbReference type="HAMAP-Rule" id="MF_01844"/>
    </source>
</evidence>
<keyword evidence="7" id="KW-0813">Transport</keyword>
<dbReference type="HAMAP" id="MF_01844">
    <property type="entry name" value="NhaA"/>
    <property type="match status" value="1"/>
</dbReference>
<evidence type="ECO:0000256" key="4">
    <source>
        <dbReference type="ARBA" id="ARBA00022989"/>
    </source>
</evidence>
<comment type="similarity">
    <text evidence="7">Belongs to the NhaA Na(+)/H(+) (TC 2.A.33) antiporter family.</text>
</comment>
<keyword evidence="3 7" id="KW-0812">Transmembrane</keyword>
<dbReference type="NCBIfam" id="TIGR00773">
    <property type="entry name" value="NhaA"/>
    <property type="match status" value="1"/>
</dbReference>
<evidence type="ECO:0000256" key="1">
    <source>
        <dbReference type="ARBA" id="ARBA00004429"/>
    </source>
</evidence>
<dbReference type="PANTHER" id="PTHR30341:SF0">
    <property type="entry name" value="NA(+)_H(+) ANTIPORTER NHAA"/>
    <property type="match status" value="1"/>
</dbReference>
<feature type="transmembrane region" description="Helical" evidence="7">
    <location>
        <begin position="185"/>
        <end position="201"/>
    </location>
</feature>
<feature type="transmembrane region" description="Helical" evidence="7">
    <location>
        <begin position="332"/>
        <end position="356"/>
    </location>
</feature>
<keyword evidence="4 7" id="KW-1133">Transmembrane helix</keyword>
<feature type="transmembrane region" description="Helical" evidence="7">
    <location>
        <begin position="63"/>
        <end position="83"/>
    </location>
</feature>
<comment type="subcellular location">
    <subcellularLocation>
        <location evidence="1">Cell inner membrane</location>
        <topology evidence="1">Multi-pass membrane protein</topology>
    </subcellularLocation>
    <subcellularLocation>
        <location evidence="7">Cell membrane</location>
        <topology evidence="7">Multi-pass membrane protein</topology>
    </subcellularLocation>
</comment>